<dbReference type="InterPro" id="IPR046867">
    <property type="entry name" value="AldOxase/xan_DH_MoCoBD2"/>
</dbReference>
<dbReference type="GO" id="GO:0005506">
    <property type="term" value="F:iron ion binding"/>
    <property type="evidence" value="ECO:0007669"/>
    <property type="project" value="InterPro"/>
</dbReference>
<dbReference type="AlphaFoldDB" id="A0A840HZS0"/>
<dbReference type="PANTHER" id="PTHR11908:SF123">
    <property type="entry name" value="ALDEHYDE OXIDOREDUCTASE MOLYBDENUM-BINDING SUBUNIT PAOC"/>
    <property type="match status" value="1"/>
</dbReference>
<dbReference type="Gene3D" id="3.90.1170.50">
    <property type="entry name" value="Aldehyde oxidase/xanthine dehydrogenase, a/b hammerhead"/>
    <property type="match status" value="1"/>
</dbReference>
<dbReference type="SMART" id="SM01008">
    <property type="entry name" value="Ald_Xan_dh_C"/>
    <property type="match status" value="1"/>
</dbReference>
<evidence type="ECO:0000313" key="3">
    <source>
        <dbReference type="Proteomes" id="UP000563524"/>
    </source>
</evidence>
<dbReference type="SUPFAM" id="SSF56003">
    <property type="entry name" value="Molybdenum cofactor-binding domain"/>
    <property type="match status" value="1"/>
</dbReference>
<dbReference type="EC" id="1.17.1.4" evidence="2"/>
<name>A0A840HZS0_9PROT</name>
<dbReference type="EMBL" id="JACHOB010000001">
    <property type="protein sequence ID" value="MBB4657531.1"/>
    <property type="molecule type" value="Genomic_DNA"/>
</dbReference>
<dbReference type="InterPro" id="IPR000674">
    <property type="entry name" value="Ald_Oxase/Xan_DH_a/b"/>
</dbReference>
<feature type="domain" description="Aldehyde oxidase/xanthine dehydrogenase a/b hammerhead" evidence="1">
    <location>
        <begin position="42"/>
        <end position="147"/>
    </location>
</feature>
<gene>
    <name evidence="2" type="ORF">GGQ59_000031</name>
</gene>
<dbReference type="InterPro" id="IPR016208">
    <property type="entry name" value="Ald_Oxase/xanthine_DH-like"/>
</dbReference>
<dbReference type="Gene3D" id="3.30.365.10">
    <property type="entry name" value="Aldehyde oxidase/xanthine dehydrogenase, molybdopterin binding domain"/>
    <property type="match status" value="4"/>
</dbReference>
<dbReference type="SUPFAM" id="SSF54665">
    <property type="entry name" value="CO dehydrogenase molybdoprotein N-domain-like"/>
    <property type="match status" value="1"/>
</dbReference>
<reference evidence="2 3" key="1">
    <citation type="submission" date="2020-08" db="EMBL/GenBank/DDBJ databases">
        <title>Genomic Encyclopedia of Type Strains, Phase IV (KMG-IV): sequencing the most valuable type-strain genomes for metagenomic binning, comparative biology and taxonomic classification.</title>
        <authorList>
            <person name="Goeker M."/>
        </authorList>
    </citation>
    <scope>NUCLEOTIDE SEQUENCE [LARGE SCALE GENOMIC DNA]</scope>
    <source>
        <strain evidence="2 3">DSM 102850</strain>
    </source>
</reference>
<dbReference type="InterPro" id="IPR036856">
    <property type="entry name" value="Ald_Oxase/Xan_DH_a/b_sf"/>
</dbReference>
<dbReference type="PANTHER" id="PTHR11908">
    <property type="entry name" value="XANTHINE DEHYDROGENASE"/>
    <property type="match status" value="1"/>
</dbReference>
<keyword evidence="2" id="KW-0560">Oxidoreductase</keyword>
<dbReference type="Pfam" id="PF01315">
    <property type="entry name" value="Ald_Xan_dh_C"/>
    <property type="match status" value="1"/>
</dbReference>
<keyword evidence="3" id="KW-1185">Reference proteome</keyword>
<sequence length="749" mass="79330">MSETIIRKMQMDEPDERRVLDLTSQGLIGRPVTRPDGPAKVAGTASYAGEILPEGTAFGVLVRATIAKGKVASLDEASATAMPGVLGVFTGERFLRNPAQGGADAAPVQGASEVAYFGQPIGLVVGETYEDARHAAYTMGVTYEPADDASVDLDTAKSERPDAKQLDQGDLDAAMAGAAHGVDVTYTTTPDSSAPMEPHASVASWDEEGVLTLRGSYQMLRHNRIELADALGIETEKVRILAPFVGGGFGSKLGIAPEAVAASIAAKALKRPVVVAMTRQHVFEGTIRRSETSQRMRLCTDADGRLTGFGHDSKVSNLPGESFSEPLAMTTHFLYRGENRRIGHEIRRVNRTCAGSVRAPGEAPGMLATECAMDELAEVCGLDPIELRKRNIPDQQPENGTPYGTRLLAECLEEGAHRFGWADRKAPGERREGEWLIGMGVASAARTNMTAPASARVTLRADGTALVETDMTDIGTGTYAILTQIAGEMLGLPADRVEVTLGDTDFPPGSGSGGSWGASSTGAAVMLACEAVREQVCLRMGVEPSALTMRDGEAMAGNTRRTLEEVVGDEPVAATGDFEPGSTTEQRVMASYGAHFAEVAVNQTTGEVRVRRMLGVFSAGRILNERTARSQCIGGMIWGIGEALTEDLVHDPRDGHVVNRDLAEYHVPVNLDAPPIEIAFLEELEDWGSPIQSKGIGELGICGSGAAIGNAIYNACGVRIRDFPATPDKVLAGIISEEEAGRLSSGQEK</sequence>
<organism evidence="2 3">
    <name type="scientific">Parvularcula dongshanensis</name>
    <dbReference type="NCBI Taxonomy" id="1173995"/>
    <lineage>
        <taxon>Bacteria</taxon>
        <taxon>Pseudomonadati</taxon>
        <taxon>Pseudomonadota</taxon>
        <taxon>Alphaproteobacteria</taxon>
        <taxon>Parvularculales</taxon>
        <taxon>Parvularculaceae</taxon>
        <taxon>Parvularcula</taxon>
    </lineage>
</organism>
<dbReference type="Proteomes" id="UP000563524">
    <property type="component" value="Unassembled WGS sequence"/>
</dbReference>
<accession>A0A840HZS0</accession>
<protein>
    <submittedName>
        <fullName evidence="2">Xanthine dehydrogenase YagR molybdenum-binding subunit</fullName>
        <ecNumber evidence="2">1.17.1.4</ecNumber>
    </submittedName>
</protein>
<dbReference type="InterPro" id="IPR008274">
    <property type="entry name" value="AldOxase/xan_DH_MoCoBD1"/>
</dbReference>
<dbReference type="Pfam" id="PF20256">
    <property type="entry name" value="MoCoBD_2"/>
    <property type="match status" value="1"/>
</dbReference>
<evidence type="ECO:0000313" key="2">
    <source>
        <dbReference type="EMBL" id="MBB4657531.1"/>
    </source>
</evidence>
<dbReference type="RefSeq" id="WP_221400803.1">
    <property type="nucleotide sequence ID" value="NZ_JACHOB010000001.1"/>
</dbReference>
<dbReference type="Pfam" id="PF02738">
    <property type="entry name" value="MoCoBD_1"/>
    <property type="match status" value="1"/>
</dbReference>
<proteinExistence type="predicted"/>
<dbReference type="InterPro" id="IPR037165">
    <property type="entry name" value="AldOxase/xan_DH_Mopterin-bd_sf"/>
</dbReference>
<dbReference type="GO" id="GO:0004854">
    <property type="term" value="F:xanthine dehydrogenase activity"/>
    <property type="evidence" value="ECO:0007669"/>
    <property type="project" value="UniProtKB-EC"/>
</dbReference>
<evidence type="ECO:0000259" key="1">
    <source>
        <dbReference type="SMART" id="SM01008"/>
    </source>
</evidence>
<comment type="caution">
    <text evidence="2">The sequence shown here is derived from an EMBL/GenBank/DDBJ whole genome shotgun (WGS) entry which is preliminary data.</text>
</comment>